<dbReference type="Proteomes" id="UP000821845">
    <property type="component" value="Chromosome 4"/>
</dbReference>
<accession>A0ACB7SKF4</accession>
<name>A0ACB7SKF4_HYAAI</name>
<gene>
    <name evidence="1" type="ORF">HPB50_025246</name>
</gene>
<protein>
    <submittedName>
        <fullName evidence="1">Uncharacterized protein</fullName>
    </submittedName>
</protein>
<evidence type="ECO:0000313" key="1">
    <source>
        <dbReference type="EMBL" id="KAH6934542.1"/>
    </source>
</evidence>
<sequence>MLELDVLSRKEHDWHPDSRITIFLGPLERPLGTPVQSASGANDKVTMFRPALTNITPGSVPYMETPNRTASTLLLWARHAQTRALVEVCMLLATLVVLALIIFLLYMHNAPTIIVCHNDVCEYYNKLLRESLGSLDDACHDFHHFVCSGWEATHEHSLHYEVQRRFSEKVSAEALAVIVPPSGQSATQKAAMFYKSCIRTSNTDVDHLTTIRELLLNAGVMWPELSNSTSLLRTLFFMASTWNWASPVHFLMYHPGRLEVRPDELYGTVLRKRDAMLKGTAQRSYYADYYERMAQAFSRPGLQELPYSDMFALESSAISRLLPSYKVTKWMSVDNASLDEFASLTENVFPKSAWEDELRNLANMTMPEYNAEWTFSVYNTEFFTAFFEFVATEGEQRASYYVGWCVVQLATQLVNQELVRVSYQTDKEVLEGHAQFCSTMADRYFGLAFYAGHMKQQNPKAVIEAVYAMMRNIRDAFLASINSTLTKDLFSAIPILRPESDLSEALRIIKELEDGVLNAAYSQFPDMSADIWENIAAATIAARRSDMDVRMKENAGSGDVSQIFFPENKTIFEFLPTAFEAPVFNTQALDATNYGALGSDIASAFADTLFTALLGADNETQSNFDARTSCFESFLPPNASEEANVQELLKRVVSLRMLYVAFHAPNDRPGTEMRLIGYPHITERQMLFIFWCLYQCHTPNAKYKCNVPVKVLRQFGAVFGCHRGNEMYTGVECPVLA</sequence>
<dbReference type="EMBL" id="CM023484">
    <property type="protein sequence ID" value="KAH6934542.1"/>
    <property type="molecule type" value="Genomic_DNA"/>
</dbReference>
<proteinExistence type="predicted"/>
<comment type="caution">
    <text evidence="1">The sequence shown here is derived from an EMBL/GenBank/DDBJ whole genome shotgun (WGS) entry which is preliminary data.</text>
</comment>
<reference evidence="1" key="1">
    <citation type="submission" date="2020-05" db="EMBL/GenBank/DDBJ databases">
        <title>Large-scale comparative analyses of tick genomes elucidate their genetic diversity and vector capacities.</title>
        <authorList>
            <person name="Jia N."/>
            <person name="Wang J."/>
            <person name="Shi W."/>
            <person name="Du L."/>
            <person name="Sun Y."/>
            <person name="Zhan W."/>
            <person name="Jiang J."/>
            <person name="Wang Q."/>
            <person name="Zhang B."/>
            <person name="Ji P."/>
            <person name="Sakyi L.B."/>
            <person name="Cui X."/>
            <person name="Yuan T."/>
            <person name="Jiang B."/>
            <person name="Yang W."/>
            <person name="Lam T.T.-Y."/>
            <person name="Chang Q."/>
            <person name="Ding S."/>
            <person name="Wang X."/>
            <person name="Zhu J."/>
            <person name="Ruan X."/>
            <person name="Zhao L."/>
            <person name="Wei J."/>
            <person name="Que T."/>
            <person name="Du C."/>
            <person name="Cheng J."/>
            <person name="Dai P."/>
            <person name="Han X."/>
            <person name="Huang E."/>
            <person name="Gao Y."/>
            <person name="Liu J."/>
            <person name="Shao H."/>
            <person name="Ye R."/>
            <person name="Li L."/>
            <person name="Wei W."/>
            <person name="Wang X."/>
            <person name="Wang C."/>
            <person name="Yang T."/>
            <person name="Huo Q."/>
            <person name="Li W."/>
            <person name="Guo W."/>
            <person name="Chen H."/>
            <person name="Zhou L."/>
            <person name="Ni X."/>
            <person name="Tian J."/>
            <person name="Zhou Y."/>
            <person name="Sheng Y."/>
            <person name="Liu T."/>
            <person name="Pan Y."/>
            <person name="Xia L."/>
            <person name="Li J."/>
            <person name="Zhao F."/>
            <person name="Cao W."/>
        </authorList>
    </citation>
    <scope>NUCLEOTIDE SEQUENCE</scope>
    <source>
        <strain evidence="1">Hyas-2018</strain>
    </source>
</reference>
<evidence type="ECO:0000313" key="2">
    <source>
        <dbReference type="Proteomes" id="UP000821845"/>
    </source>
</evidence>
<keyword evidence="2" id="KW-1185">Reference proteome</keyword>
<organism evidence="1 2">
    <name type="scientific">Hyalomma asiaticum</name>
    <name type="common">Tick</name>
    <dbReference type="NCBI Taxonomy" id="266040"/>
    <lineage>
        <taxon>Eukaryota</taxon>
        <taxon>Metazoa</taxon>
        <taxon>Ecdysozoa</taxon>
        <taxon>Arthropoda</taxon>
        <taxon>Chelicerata</taxon>
        <taxon>Arachnida</taxon>
        <taxon>Acari</taxon>
        <taxon>Parasitiformes</taxon>
        <taxon>Ixodida</taxon>
        <taxon>Ixodoidea</taxon>
        <taxon>Ixodidae</taxon>
        <taxon>Hyalomminae</taxon>
        <taxon>Hyalomma</taxon>
    </lineage>
</organism>